<evidence type="ECO:0000256" key="1">
    <source>
        <dbReference type="ARBA" id="ARBA00023015"/>
    </source>
</evidence>
<dbReference type="Gene3D" id="1.10.10.60">
    <property type="entry name" value="Homeodomain-like"/>
    <property type="match status" value="1"/>
</dbReference>
<dbReference type="InterPro" id="IPR020449">
    <property type="entry name" value="Tscrpt_reg_AraC-type_HTH"/>
</dbReference>
<comment type="caution">
    <text evidence="6">The sequence shown here is derived from an EMBL/GenBank/DDBJ whole genome shotgun (WGS) entry which is preliminary data.</text>
</comment>
<dbReference type="AlphaFoldDB" id="A0A841LUB3"/>
<dbReference type="InterPro" id="IPR014710">
    <property type="entry name" value="RmlC-like_jellyroll"/>
</dbReference>
<dbReference type="PRINTS" id="PR00032">
    <property type="entry name" value="HTHARAC"/>
</dbReference>
<dbReference type="SUPFAM" id="SSF51182">
    <property type="entry name" value="RmlC-like cupins"/>
    <property type="match status" value="1"/>
</dbReference>
<dbReference type="GO" id="GO:0043565">
    <property type="term" value="F:sequence-specific DNA binding"/>
    <property type="evidence" value="ECO:0007669"/>
    <property type="project" value="InterPro"/>
</dbReference>
<proteinExistence type="predicted"/>
<dbReference type="InterPro" id="IPR003313">
    <property type="entry name" value="AraC-bd"/>
</dbReference>
<dbReference type="InterPro" id="IPR011051">
    <property type="entry name" value="RmlC_Cupin_sf"/>
</dbReference>
<dbReference type="InterPro" id="IPR047264">
    <property type="entry name" value="Cupin_HpaA-like_N"/>
</dbReference>
<dbReference type="Pfam" id="PF02311">
    <property type="entry name" value="AraC_binding"/>
    <property type="match status" value="1"/>
</dbReference>
<evidence type="ECO:0000313" key="7">
    <source>
        <dbReference type="Proteomes" id="UP000555393"/>
    </source>
</evidence>
<keyword evidence="4" id="KW-0804">Transcription</keyword>
<dbReference type="Proteomes" id="UP000555393">
    <property type="component" value="Unassembled WGS sequence"/>
</dbReference>
<dbReference type="PANTHER" id="PTHR43280:SF32">
    <property type="entry name" value="TRANSCRIPTIONAL REGULATORY PROTEIN"/>
    <property type="match status" value="1"/>
</dbReference>
<keyword evidence="1" id="KW-0805">Transcription regulation</keyword>
<accession>A0A841LUB3</accession>
<keyword evidence="7" id="KW-1185">Reference proteome</keyword>
<organism evidence="6 7">
    <name type="scientific">Paenochrobactrum gallinarii</name>
    <dbReference type="NCBI Taxonomy" id="643673"/>
    <lineage>
        <taxon>Bacteria</taxon>
        <taxon>Pseudomonadati</taxon>
        <taxon>Pseudomonadota</taxon>
        <taxon>Alphaproteobacteria</taxon>
        <taxon>Hyphomicrobiales</taxon>
        <taxon>Brucellaceae</taxon>
        <taxon>Paenochrobactrum</taxon>
    </lineage>
</organism>
<dbReference type="GO" id="GO:0003700">
    <property type="term" value="F:DNA-binding transcription factor activity"/>
    <property type="evidence" value="ECO:0007669"/>
    <property type="project" value="InterPro"/>
</dbReference>
<dbReference type="PANTHER" id="PTHR43280">
    <property type="entry name" value="ARAC-FAMILY TRANSCRIPTIONAL REGULATOR"/>
    <property type="match status" value="1"/>
</dbReference>
<protein>
    <submittedName>
        <fullName evidence="6">AraC family transcriptional activator of pobA</fullName>
    </submittedName>
</protein>
<dbReference type="SUPFAM" id="SSF46689">
    <property type="entry name" value="Homeodomain-like"/>
    <property type="match status" value="1"/>
</dbReference>
<dbReference type="PROSITE" id="PS01124">
    <property type="entry name" value="HTH_ARAC_FAMILY_2"/>
    <property type="match status" value="1"/>
</dbReference>
<keyword evidence="2" id="KW-0238">DNA-binding</keyword>
<dbReference type="SMART" id="SM00342">
    <property type="entry name" value="HTH_ARAC"/>
    <property type="match status" value="1"/>
</dbReference>
<dbReference type="RefSeq" id="WP_184220900.1">
    <property type="nucleotide sequence ID" value="NZ_JACIIU010000003.1"/>
</dbReference>
<sequence>MLKSVPTYELYGEKSDEKPDFWLHCETIFSRSSLHQFEIKLHRHDNFYQFLYIESGQGSVFLEHEILQFTGPCAILMPPDFSHGFAFSRDIIGHITTILQPEMPALQDGRSSADWLNKPQLVLMHNAPEPVQNYLAATVRLIYEEFSARNHLRNHMLETHLTSALLMVGRHAVKAHSERAGFGATQNERRIERLLELIRRHFREHLPVGFYAEALHLTPIHLNRVTREITGQTVQELLSAQLIEAAKRELVAMPHSVQTISYNLGFSDPAYFSRFFLRETGQTPRQYRLSEHQRLSEQVAEL</sequence>
<reference evidence="6 7" key="1">
    <citation type="submission" date="2020-08" db="EMBL/GenBank/DDBJ databases">
        <title>Genomic Encyclopedia of Type Strains, Phase IV (KMG-IV): sequencing the most valuable type-strain genomes for metagenomic binning, comparative biology and taxonomic classification.</title>
        <authorList>
            <person name="Goeker M."/>
        </authorList>
    </citation>
    <scope>NUCLEOTIDE SEQUENCE [LARGE SCALE GENOMIC DNA]</scope>
    <source>
        <strain evidence="6 7">DSM 22336</strain>
    </source>
</reference>
<gene>
    <name evidence="6" type="ORF">FHS77_001014</name>
</gene>
<evidence type="ECO:0000259" key="5">
    <source>
        <dbReference type="PROSITE" id="PS01124"/>
    </source>
</evidence>
<dbReference type="InterPro" id="IPR018060">
    <property type="entry name" value="HTH_AraC"/>
</dbReference>
<name>A0A841LUB3_9HYPH</name>
<dbReference type="InterPro" id="IPR009057">
    <property type="entry name" value="Homeodomain-like_sf"/>
</dbReference>
<dbReference type="EMBL" id="JACIIU010000003">
    <property type="protein sequence ID" value="MBB6260480.1"/>
    <property type="molecule type" value="Genomic_DNA"/>
</dbReference>
<dbReference type="Gene3D" id="2.60.120.10">
    <property type="entry name" value="Jelly Rolls"/>
    <property type="match status" value="1"/>
</dbReference>
<evidence type="ECO:0000256" key="4">
    <source>
        <dbReference type="ARBA" id="ARBA00023163"/>
    </source>
</evidence>
<dbReference type="Pfam" id="PF12833">
    <property type="entry name" value="HTH_18"/>
    <property type="match status" value="1"/>
</dbReference>
<dbReference type="CDD" id="cd06999">
    <property type="entry name" value="cupin_HpaA-like_N"/>
    <property type="match status" value="1"/>
</dbReference>
<evidence type="ECO:0000256" key="3">
    <source>
        <dbReference type="ARBA" id="ARBA00023159"/>
    </source>
</evidence>
<keyword evidence="3" id="KW-0010">Activator</keyword>
<evidence type="ECO:0000313" key="6">
    <source>
        <dbReference type="EMBL" id="MBB6260480.1"/>
    </source>
</evidence>
<feature type="domain" description="HTH araC/xylS-type" evidence="5">
    <location>
        <begin position="192"/>
        <end position="290"/>
    </location>
</feature>
<evidence type="ECO:0000256" key="2">
    <source>
        <dbReference type="ARBA" id="ARBA00023125"/>
    </source>
</evidence>